<reference evidence="6 7" key="1">
    <citation type="journal article" date="2019" name="Commun. Biol.">
        <title>The bagworm genome reveals a unique fibroin gene that provides high tensile strength.</title>
        <authorList>
            <person name="Kono N."/>
            <person name="Nakamura H."/>
            <person name="Ohtoshi R."/>
            <person name="Tomita M."/>
            <person name="Numata K."/>
            <person name="Arakawa K."/>
        </authorList>
    </citation>
    <scope>NUCLEOTIDE SEQUENCE [LARGE SCALE GENOMIC DNA]</scope>
</reference>
<keyword evidence="1" id="KW-0479">Metal-binding</keyword>
<keyword evidence="2 4" id="KW-0863">Zinc-finger</keyword>
<dbReference type="OrthoDB" id="1607513at2759"/>
<organism evidence="6 7">
    <name type="scientific">Eumeta variegata</name>
    <name type="common">Bagworm moth</name>
    <name type="synonym">Eumeta japonica</name>
    <dbReference type="NCBI Taxonomy" id="151549"/>
    <lineage>
        <taxon>Eukaryota</taxon>
        <taxon>Metazoa</taxon>
        <taxon>Ecdysozoa</taxon>
        <taxon>Arthropoda</taxon>
        <taxon>Hexapoda</taxon>
        <taxon>Insecta</taxon>
        <taxon>Pterygota</taxon>
        <taxon>Neoptera</taxon>
        <taxon>Endopterygota</taxon>
        <taxon>Lepidoptera</taxon>
        <taxon>Glossata</taxon>
        <taxon>Ditrysia</taxon>
        <taxon>Tineoidea</taxon>
        <taxon>Psychidae</taxon>
        <taxon>Oiketicinae</taxon>
        <taxon>Eumeta</taxon>
    </lineage>
</organism>
<evidence type="ECO:0000259" key="5">
    <source>
        <dbReference type="PROSITE" id="PS50808"/>
    </source>
</evidence>
<dbReference type="AlphaFoldDB" id="A0A4C1VC64"/>
<gene>
    <name evidence="6" type="primary">dpy-20</name>
    <name evidence="6" type="ORF">EVAR_88021_1</name>
</gene>
<evidence type="ECO:0000256" key="3">
    <source>
        <dbReference type="ARBA" id="ARBA00022833"/>
    </source>
</evidence>
<evidence type="ECO:0000313" key="6">
    <source>
        <dbReference type="EMBL" id="GBP36441.1"/>
    </source>
</evidence>
<proteinExistence type="predicted"/>
<dbReference type="Pfam" id="PF02892">
    <property type="entry name" value="zf-BED"/>
    <property type="match status" value="1"/>
</dbReference>
<dbReference type="GO" id="GO:0003677">
    <property type="term" value="F:DNA binding"/>
    <property type="evidence" value="ECO:0007669"/>
    <property type="project" value="InterPro"/>
</dbReference>
<dbReference type="GO" id="GO:0008270">
    <property type="term" value="F:zinc ion binding"/>
    <property type="evidence" value="ECO:0007669"/>
    <property type="project" value="UniProtKB-KW"/>
</dbReference>
<evidence type="ECO:0000256" key="1">
    <source>
        <dbReference type="ARBA" id="ARBA00022723"/>
    </source>
</evidence>
<dbReference type="SMART" id="SM00614">
    <property type="entry name" value="ZnF_BED"/>
    <property type="match status" value="1"/>
</dbReference>
<keyword evidence="3" id="KW-0862">Zinc</keyword>
<accession>A0A4C1VC64</accession>
<dbReference type="PROSITE" id="PS50808">
    <property type="entry name" value="ZF_BED"/>
    <property type="match status" value="1"/>
</dbReference>
<protein>
    <submittedName>
        <fullName evidence="6">Protein dumpy-20</fullName>
    </submittedName>
</protein>
<dbReference type="InterPro" id="IPR003656">
    <property type="entry name" value="Znf_BED"/>
</dbReference>
<dbReference type="SUPFAM" id="SSF57667">
    <property type="entry name" value="beta-beta-alpha zinc fingers"/>
    <property type="match status" value="1"/>
</dbReference>
<evidence type="ECO:0000256" key="4">
    <source>
        <dbReference type="PROSITE-ProRule" id="PRU00027"/>
    </source>
</evidence>
<sequence length="115" mass="12917">MFDFSARPARSPMWRYFTKLDDKFANCELCSKRLSFKSTVSNLVKHLSRRHAAAYAAMRRAAAADQGGEYVVFSGMVVRQTFGQTRPMRLDVMRVKSCAAISAHASVTRAKCFNA</sequence>
<dbReference type="InterPro" id="IPR036236">
    <property type="entry name" value="Znf_C2H2_sf"/>
</dbReference>
<evidence type="ECO:0000256" key="2">
    <source>
        <dbReference type="ARBA" id="ARBA00022771"/>
    </source>
</evidence>
<dbReference type="EMBL" id="BGZK01000318">
    <property type="protein sequence ID" value="GBP36441.1"/>
    <property type="molecule type" value="Genomic_DNA"/>
</dbReference>
<feature type="domain" description="BED-type" evidence="5">
    <location>
        <begin position="8"/>
        <end position="58"/>
    </location>
</feature>
<evidence type="ECO:0000313" key="7">
    <source>
        <dbReference type="Proteomes" id="UP000299102"/>
    </source>
</evidence>
<name>A0A4C1VC64_EUMVA</name>
<comment type="caution">
    <text evidence="6">The sequence shown here is derived from an EMBL/GenBank/DDBJ whole genome shotgun (WGS) entry which is preliminary data.</text>
</comment>
<keyword evidence="7" id="KW-1185">Reference proteome</keyword>
<dbReference type="Proteomes" id="UP000299102">
    <property type="component" value="Unassembled WGS sequence"/>
</dbReference>